<reference evidence="2" key="1">
    <citation type="submission" date="2019-02" db="EMBL/GenBank/DDBJ databases">
        <title>Isolation and identification of novel species under the genus Muribaculum.</title>
        <authorList>
            <person name="Miyake S."/>
            <person name="Ding Y."/>
            <person name="Low A."/>
            <person name="Soh M."/>
            <person name="Seedorf H."/>
        </authorList>
    </citation>
    <scope>NUCLEOTIDE SEQUENCE [LARGE SCALE GENOMIC DNA]</scope>
    <source>
        <strain evidence="2">H5</strain>
    </source>
</reference>
<protein>
    <recommendedName>
        <fullName evidence="3">DUF5115 domain-containing protein</fullName>
    </recommendedName>
</protein>
<dbReference type="Gene3D" id="2.60.40.3620">
    <property type="match status" value="2"/>
</dbReference>
<name>A0A4P7W0G3_9BACT</name>
<proteinExistence type="predicted"/>
<dbReference type="RefSeq" id="WP_136413983.1">
    <property type="nucleotide sequence ID" value="NZ_CP039396.1"/>
</dbReference>
<accession>A0A4P7W0G3</accession>
<dbReference type="KEGG" id="ddb:E7747_02875"/>
<dbReference type="Proteomes" id="UP000297149">
    <property type="component" value="Chromosome"/>
</dbReference>
<keyword evidence="2" id="KW-1185">Reference proteome</keyword>
<evidence type="ECO:0000313" key="1">
    <source>
        <dbReference type="EMBL" id="QCD41344.1"/>
    </source>
</evidence>
<organism evidence="1 2">
    <name type="scientific">Duncaniella dubosii</name>
    <dbReference type="NCBI Taxonomy" id="2518971"/>
    <lineage>
        <taxon>Bacteria</taxon>
        <taxon>Pseudomonadati</taxon>
        <taxon>Bacteroidota</taxon>
        <taxon>Bacteroidia</taxon>
        <taxon>Bacteroidales</taxon>
        <taxon>Muribaculaceae</taxon>
        <taxon>Duncaniella</taxon>
    </lineage>
</organism>
<sequence length="485" mass="52404">MKKSVLFGIFAIGIGLVSCDNDFDFPNPPGQSNPQEPIYDSANLTISSIVSGTINLDEANNSDTLVPLAEITASDSLVAGYELKFVGQMAATDAFSTPAEFPVELQETQLMANPDDLDAAFHEVMKTLDPASKETHIRYIAYAVEGSNYMRLGGENVYYCPMTATMSPFAPEFTIEEEYYIVGTCTNGTLDIDKAIKMTNSGISPYDDPSFSGMIEVSPDQAAGGYEWAIVPRSTIIAGSGIVIAPDADLADEKSGYLKDYTSLGTYGMINEASKFLLTVNLKPEDGLYSYDIAYAFDNLWTPGPANNWSAGASQMLYTNNYKNYQGYVHIDGEFKFTSAPDWDHTNFGFAEAGKLSTDGGAGNLNVTQNNEPFGNSLYWCTADIVALTYTTTPIESIAIIGDATVGGWSEETKMTPSEDLLTWTLKTTLTNGEFKFRANNDLNINLGGSLDNLTMDGANITAPVTGEVTITLDLSSLPYTATIK</sequence>
<gene>
    <name evidence="1" type="ORF">E7747_02875</name>
</gene>
<dbReference type="EMBL" id="CP039396">
    <property type="protein sequence ID" value="QCD41344.1"/>
    <property type="molecule type" value="Genomic_DNA"/>
</dbReference>
<evidence type="ECO:0000313" key="2">
    <source>
        <dbReference type="Proteomes" id="UP000297149"/>
    </source>
</evidence>
<dbReference type="AlphaFoldDB" id="A0A4P7W0G3"/>
<evidence type="ECO:0008006" key="3">
    <source>
        <dbReference type="Google" id="ProtNLM"/>
    </source>
</evidence>
<dbReference type="PROSITE" id="PS51257">
    <property type="entry name" value="PROKAR_LIPOPROTEIN"/>
    <property type="match status" value="1"/>
</dbReference>